<dbReference type="Proteomes" id="UP000094527">
    <property type="component" value="Unassembled WGS sequence"/>
</dbReference>
<evidence type="ECO:0000313" key="2">
    <source>
        <dbReference type="EMBL" id="ODM92145.1"/>
    </source>
</evidence>
<sequence>MQNAKLRLKILESQSFRESGNWKKEFLLDMMEFCERKTETENAYLQKLNALLQVEARDLVIHIDWNCLTPNVMQLRVQGVVLETLERIFNENIHITVEVDFNQIWKPFSADSELDGRVVTMFELRSSKTRKMPIVAASRSSSLRSVETVSFCEDKNVQVLDGDNNIWEICKEGTHILSATLNVFLEVDEDFMCQDEVALTQLSSANANILGRKLNTDVVIVASDGSTHSCHACFLSVNSPVLDTMLNSDAKFIESKSGRIELLDVSKDCIKAALEYFYTFKITQARKSSKLAVELFKFAHKYDVNLLEKQLVSILLRQDDSLYDIDTTLELFTFARCLEDYSNLKIKAFEVMQRKSDELLASEQYLKLFTQDIATAMELCAIAIKPSFTKICKQCQRMVEEYEDENQPVEYFHADENQPVEYFHADDLESYNVAPGWN</sequence>
<proteinExistence type="predicted"/>
<accession>A0A1D2MGP0</accession>
<dbReference type="Pfam" id="PF00651">
    <property type="entry name" value="BTB"/>
    <property type="match status" value="1"/>
</dbReference>
<keyword evidence="3" id="KW-1185">Reference proteome</keyword>
<dbReference type="PANTHER" id="PTHR24413">
    <property type="entry name" value="SPECKLE-TYPE POZ PROTEIN"/>
    <property type="match status" value="1"/>
</dbReference>
<dbReference type="CDD" id="cd18186">
    <property type="entry name" value="BTB_POZ_ZBTB_KLHL-like"/>
    <property type="match status" value="1"/>
</dbReference>
<dbReference type="AlphaFoldDB" id="A0A1D2MGP0"/>
<dbReference type="SUPFAM" id="SSF54695">
    <property type="entry name" value="POZ domain"/>
    <property type="match status" value="1"/>
</dbReference>
<evidence type="ECO:0000313" key="3">
    <source>
        <dbReference type="Proteomes" id="UP000094527"/>
    </source>
</evidence>
<dbReference type="STRING" id="48709.A0A1D2MGP0"/>
<dbReference type="PROSITE" id="PS50097">
    <property type="entry name" value="BTB"/>
    <property type="match status" value="1"/>
</dbReference>
<name>A0A1D2MGP0_ORCCI</name>
<organism evidence="2 3">
    <name type="scientific">Orchesella cincta</name>
    <name type="common">Springtail</name>
    <name type="synonym">Podura cincta</name>
    <dbReference type="NCBI Taxonomy" id="48709"/>
    <lineage>
        <taxon>Eukaryota</taxon>
        <taxon>Metazoa</taxon>
        <taxon>Ecdysozoa</taxon>
        <taxon>Arthropoda</taxon>
        <taxon>Hexapoda</taxon>
        <taxon>Collembola</taxon>
        <taxon>Entomobryomorpha</taxon>
        <taxon>Entomobryoidea</taxon>
        <taxon>Orchesellidae</taxon>
        <taxon>Orchesellinae</taxon>
        <taxon>Orchesella</taxon>
    </lineage>
</organism>
<dbReference type="InterPro" id="IPR011333">
    <property type="entry name" value="SKP1/BTB/POZ_sf"/>
</dbReference>
<dbReference type="EMBL" id="LJIJ01001320">
    <property type="protein sequence ID" value="ODM92145.1"/>
    <property type="molecule type" value="Genomic_DNA"/>
</dbReference>
<protein>
    <submittedName>
        <fullName evidence="2">BTB and MATH domain-containing protein 42</fullName>
    </submittedName>
</protein>
<dbReference type="OrthoDB" id="5863680at2759"/>
<dbReference type="InterPro" id="IPR000210">
    <property type="entry name" value="BTB/POZ_dom"/>
</dbReference>
<evidence type="ECO:0000259" key="1">
    <source>
        <dbReference type="PROSITE" id="PS50097"/>
    </source>
</evidence>
<dbReference type="SMART" id="SM00225">
    <property type="entry name" value="BTB"/>
    <property type="match status" value="1"/>
</dbReference>
<reference evidence="2 3" key="1">
    <citation type="journal article" date="2016" name="Genome Biol. Evol.">
        <title>Gene Family Evolution Reflects Adaptation to Soil Environmental Stressors in the Genome of the Collembolan Orchesella cincta.</title>
        <authorList>
            <person name="Faddeeva-Vakhrusheva A."/>
            <person name="Derks M.F."/>
            <person name="Anvar S.Y."/>
            <person name="Agamennone V."/>
            <person name="Suring W."/>
            <person name="Smit S."/>
            <person name="van Straalen N.M."/>
            <person name="Roelofs D."/>
        </authorList>
    </citation>
    <scope>NUCLEOTIDE SEQUENCE [LARGE SCALE GENOMIC DNA]</scope>
    <source>
        <tissue evidence="2">Mixed pool</tissue>
    </source>
</reference>
<gene>
    <name evidence="2" type="ORF">Ocin01_14537</name>
</gene>
<comment type="caution">
    <text evidence="2">The sequence shown here is derived from an EMBL/GenBank/DDBJ whole genome shotgun (WGS) entry which is preliminary data.</text>
</comment>
<feature type="domain" description="BTB" evidence="1">
    <location>
        <begin position="216"/>
        <end position="286"/>
    </location>
</feature>
<dbReference type="Gene3D" id="3.30.710.10">
    <property type="entry name" value="Potassium Channel Kv1.1, Chain A"/>
    <property type="match status" value="1"/>
</dbReference>